<proteinExistence type="predicted"/>
<accession>A0ABQ6D8A8</accession>
<evidence type="ECO:0000313" key="2">
    <source>
        <dbReference type="Proteomes" id="UP001156881"/>
    </source>
</evidence>
<name>A0ABQ6D8A8_9HYPH</name>
<evidence type="ECO:0000313" key="1">
    <source>
        <dbReference type="EMBL" id="GLS44402.1"/>
    </source>
</evidence>
<comment type="caution">
    <text evidence="1">The sequence shown here is derived from an EMBL/GenBank/DDBJ whole genome shotgun (WGS) entry which is preliminary data.</text>
</comment>
<reference evidence="2" key="1">
    <citation type="journal article" date="2019" name="Int. J. Syst. Evol. Microbiol.">
        <title>The Global Catalogue of Microorganisms (GCM) 10K type strain sequencing project: providing services to taxonomists for standard genome sequencing and annotation.</title>
        <authorList>
            <consortium name="The Broad Institute Genomics Platform"/>
            <consortium name="The Broad Institute Genome Sequencing Center for Infectious Disease"/>
            <person name="Wu L."/>
            <person name="Ma J."/>
        </authorList>
    </citation>
    <scope>NUCLEOTIDE SEQUENCE [LARGE SCALE GENOMIC DNA]</scope>
    <source>
        <strain evidence="2">NBRC 107710</strain>
    </source>
</reference>
<dbReference type="Proteomes" id="UP001156881">
    <property type="component" value="Unassembled WGS sequence"/>
</dbReference>
<protein>
    <submittedName>
        <fullName evidence="1">Uncharacterized protein</fullName>
    </submittedName>
</protein>
<sequence>MRAPIISWTAPPSTSTVAANTASCSSFIFGSIGLRTSDGSGPGGAVEERARYLARACAGLAVLALAGCTLNRVETERMLLDRGIDGPTVSSQADWLFGPCGLSEPFTARFSGTFHSHFVTGTICATGENGEDARLVGLDRPFTERGR</sequence>
<gene>
    <name evidence="1" type="ORF">GCM10007884_23900</name>
</gene>
<dbReference type="EMBL" id="BSPG01000011">
    <property type="protein sequence ID" value="GLS44402.1"/>
    <property type="molecule type" value="Genomic_DNA"/>
</dbReference>
<keyword evidence="2" id="KW-1185">Reference proteome</keyword>
<organism evidence="1 2">
    <name type="scientific">Methylobacterium brachythecii</name>
    <dbReference type="NCBI Taxonomy" id="1176177"/>
    <lineage>
        <taxon>Bacteria</taxon>
        <taxon>Pseudomonadati</taxon>
        <taxon>Pseudomonadota</taxon>
        <taxon>Alphaproteobacteria</taxon>
        <taxon>Hyphomicrobiales</taxon>
        <taxon>Methylobacteriaceae</taxon>
        <taxon>Methylobacterium</taxon>
    </lineage>
</organism>